<dbReference type="EMBL" id="JABWQF010000008">
    <property type="protein sequence ID" value="MBC3293026.1"/>
    <property type="molecule type" value="Genomic_DNA"/>
</dbReference>
<keyword evidence="2" id="KW-0560">Oxidoreductase</keyword>
<dbReference type="InterPro" id="IPR002347">
    <property type="entry name" value="SDR_fam"/>
</dbReference>
<evidence type="ECO:0000313" key="4">
    <source>
        <dbReference type="EMBL" id="MBC3293026.1"/>
    </source>
</evidence>
<comment type="caution">
    <text evidence="4">The sequence shown here is derived from an EMBL/GenBank/DDBJ whole genome shotgun (WGS) entry which is preliminary data.</text>
</comment>
<evidence type="ECO:0000259" key="3">
    <source>
        <dbReference type="SMART" id="SM00822"/>
    </source>
</evidence>
<comment type="similarity">
    <text evidence="1">Belongs to the short-chain dehydrogenases/reductases (SDR) family.</text>
</comment>
<dbReference type="PANTHER" id="PTHR43639:SF1">
    <property type="entry name" value="SHORT-CHAIN DEHYDROGENASE_REDUCTASE FAMILY PROTEIN"/>
    <property type="match status" value="1"/>
</dbReference>
<name>A0A8I0CW73_9PSED</name>
<dbReference type="FunFam" id="3.40.50.720:FF:000084">
    <property type="entry name" value="Short-chain dehydrogenase reductase"/>
    <property type="match status" value="1"/>
</dbReference>
<dbReference type="Gene3D" id="3.40.50.720">
    <property type="entry name" value="NAD(P)-binding Rossmann-like Domain"/>
    <property type="match status" value="1"/>
</dbReference>
<evidence type="ECO:0000256" key="2">
    <source>
        <dbReference type="ARBA" id="ARBA00023002"/>
    </source>
</evidence>
<dbReference type="AlphaFoldDB" id="A0A8I0CW73"/>
<organism evidence="4">
    <name type="scientific">Pseudomonas tritici</name>
    <dbReference type="NCBI Taxonomy" id="2745518"/>
    <lineage>
        <taxon>Bacteria</taxon>
        <taxon>Pseudomonadati</taxon>
        <taxon>Pseudomonadota</taxon>
        <taxon>Gammaproteobacteria</taxon>
        <taxon>Pseudomonadales</taxon>
        <taxon>Pseudomonadaceae</taxon>
        <taxon>Pseudomonas</taxon>
    </lineage>
</organism>
<dbReference type="InterPro" id="IPR020904">
    <property type="entry name" value="Sc_DH/Rdtase_CS"/>
</dbReference>
<feature type="domain" description="Ketoreductase" evidence="3">
    <location>
        <begin position="8"/>
        <end position="182"/>
    </location>
</feature>
<dbReference type="GO" id="GO:0016491">
    <property type="term" value="F:oxidoreductase activity"/>
    <property type="evidence" value="ECO:0007669"/>
    <property type="project" value="UniProtKB-KW"/>
</dbReference>
<dbReference type="SUPFAM" id="SSF51735">
    <property type="entry name" value="NAD(P)-binding Rossmann-fold domains"/>
    <property type="match status" value="1"/>
</dbReference>
<dbReference type="CDD" id="cd05233">
    <property type="entry name" value="SDR_c"/>
    <property type="match status" value="1"/>
</dbReference>
<dbReference type="PROSITE" id="PS00061">
    <property type="entry name" value="ADH_SHORT"/>
    <property type="match status" value="1"/>
</dbReference>
<gene>
    <name evidence="4" type="ORF">HU722_16020</name>
</gene>
<protein>
    <submittedName>
        <fullName evidence="4">SDR family oxidoreductase</fullName>
    </submittedName>
</protein>
<dbReference type="Pfam" id="PF13561">
    <property type="entry name" value="adh_short_C2"/>
    <property type="match status" value="1"/>
</dbReference>
<reference evidence="4" key="1">
    <citation type="journal article" date="2020" name="Microorganisms">
        <title>Reliable Identification of Environmental Pseudomonas Isolates Using the rpoD Gene.</title>
        <authorList>
            <consortium name="The Broad Institute Genome Sequencing Platform"/>
            <person name="Girard L."/>
            <person name="Lood C."/>
            <person name="Rokni-Zadeh H."/>
            <person name="van Noort V."/>
            <person name="Lavigne R."/>
            <person name="De Mot R."/>
        </authorList>
    </citation>
    <scope>NUCLEOTIDE SEQUENCE [LARGE SCALE GENOMIC DNA]</scope>
    <source>
        <strain evidence="4">SWRI145</strain>
    </source>
</reference>
<dbReference type="PANTHER" id="PTHR43639">
    <property type="entry name" value="OXIDOREDUCTASE, SHORT-CHAIN DEHYDROGENASE/REDUCTASE FAMILY (AFU_ORTHOLOGUE AFUA_5G02870)"/>
    <property type="match status" value="1"/>
</dbReference>
<dbReference type="SMART" id="SM00822">
    <property type="entry name" value="PKS_KR"/>
    <property type="match status" value="1"/>
</dbReference>
<evidence type="ECO:0000256" key="1">
    <source>
        <dbReference type="ARBA" id="ARBA00006484"/>
    </source>
</evidence>
<dbReference type="PRINTS" id="PR00080">
    <property type="entry name" value="SDRFAMILY"/>
</dbReference>
<dbReference type="InterPro" id="IPR057326">
    <property type="entry name" value="KR_dom"/>
</dbReference>
<sequence>MSQPLSGKIALVTGGSTGIGLATAQELATQGAKVYLTGRRQQELDDAVALVGTSATGIRADASRLDDLDKVYAQIAEESGRLDILFANAGGGDMLPLGAITEEHFDRIFGTNVRGVLFTVQKALPLLSAGSSIILTASTVSVKGTANFSVYSASKAAVRNFARSWALDLQGRGIRVNVVSPGPVKTPGLGGLVPEEQRQGLYDGLAAQVPLGRIGEPAEVGKAVAFLASDAASFINAVELFVDGGMAQI</sequence>
<accession>A0A8I0CW73</accession>
<dbReference type="PRINTS" id="PR00081">
    <property type="entry name" value="GDHRDH"/>
</dbReference>
<dbReference type="InterPro" id="IPR036291">
    <property type="entry name" value="NAD(P)-bd_dom_sf"/>
</dbReference>
<proteinExistence type="inferred from homology"/>